<dbReference type="Gene3D" id="1.10.10.60">
    <property type="entry name" value="Homeodomain-like"/>
    <property type="match status" value="1"/>
</dbReference>
<dbReference type="InterPro" id="IPR018060">
    <property type="entry name" value="HTH_AraC"/>
</dbReference>
<keyword evidence="3" id="KW-0804">Transcription</keyword>
<proteinExistence type="predicted"/>
<dbReference type="SMART" id="SM00342">
    <property type="entry name" value="HTH_ARAC"/>
    <property type="match status" value="1"/>
</dbReference>
<gene>
    <name evidence="5" type="ORF">ACFQDL_30335</name>
</gene>
<evidence type="ECO:0000256" key="1">
    <source>
        <dbReference type="ARBA" id="ARBA00023015"/>
    </source>
</evidence>
<dbReference type="EMBL" id="JBHSWE010000001">
    <property type="protein sequence ID" value="MFC6673907.1"/>
    <property type="molecule type" value="Genomic_DNA"/>
</dbReference>
<feature type="domain" description="HTH araC/xylS-type" evidence="4">
    <location>
        <begin position="204"/>
        <end position="303"/>
    </location>
</feature>
<dbReference type="InterPro" id="IPR050204">
    <property type="entry name" value="AraC_XylS_family_regulators"/>
</dbReference>
<keyword evidence="6" id="KW-1185">Reference proteome</keyword>
<organism evidence="5 6">
    <name type="scientific">Marinobacterium aestuariivivens</name>
    <dbReference type="NCBI Taxonomy" id="1698799"/>
    <lineage>
        <taxon>Bacteria</taxon>
        <taxon>Pseudomonadati</taxon>
        <taxon>Pseudomonadota</taxon>
        <taxon>Gammaproteobacteria</taxon>
        <taxon>Oceanospirillales</taxon>
        <taxon>Oceanospirillaceae</taxon>
        <taxon>Marinobacterium</taxon>
    </lineage>
</organism>
<evidence type="ECO:0000256" key="2">
    <source>
        <dbReference type="ARBA" id="ARBA00023125"/>
    </source>
</evidence>
<dbReference type="PANTHER" id="PTHR46796">
    <property type="entry name" value="HTH-TYPE TRANSCRIPTIONAL ACTIVATOR RHAS-RELATED"/>
    <property type="match status" value="1"/>
</dbReference>
<keyword evidence="1" id="KW-0805">Transcription regulation</keyword>
<dbReference type="PROSITE" id="PS00041">
    <property type="entry name" value="HTH_ARAC_FAMILY_1"/>
    <property type="match status" value="1"/>
</dbReference>
<dbReference type="InterPro" id="IPR018062">
    <property type="entry name" value="HTH_AraC-typ_CS"/>
</dbReference>
<evidence type="ECO:0000259" key="4">
    <source>
        <dbReference type="PROSITE" id="PS01124"/>
    </source>
</evidence>
<reference evidence="6" key="1">
    <citation type="journal article" date="2019" name="Int. J. Syst. Evol. Microbiol.">
        <title>The Global Catalogue of Microorganisms (GCM) 10K type strain sequencing project: providing services to taxonomists for standard genome sequencing and annotation.</title>
        <authorList>
            <consortium name="The Broad Institute Genomics Platform"/>
            <consortium name="The Broad Institute Genome Sequencing Center for Infectious Disease"/>
            <person name="Wu L."/>
            <person name="Ma J."/>
        </authorList>
    </citation>
    <scope>NUCLEOTIDE SEQUENCE [LARGE SCALE GENOMIC DNA]</scope>
    <source>
        <strain evidence="6">NBRC 111756</strain>
    </source>
</reference>
<accession>A0ABW2A914</accession>
<dbReference type="Proteomes" id="UP001596422">
    <property type="component" value="Unassembled WGS sequence"/>
</dbReference>
<dbReference type="Pfam" id="PF12833">
    <property type="entry name" value="HTH_18"/>
    <property type="match status" value="1"/>
</dbReference>
<dbReference type="InterPro" id="IPR009057">
    <property type="entry name" value="Homeodomain-like_sf"/>
</dbReference>
<protein>
    <submittedName>
        <fullName evidence="5">Helix-turn-helix domain-containing protein</fullName>
    </submittedName>
</protein>
<dbReference type="SUPFAM" id="SSF46689">
    <property type="entry name" value="Homeodomain-like"/>
    <property type="match status" value="2"/>
</dbReference>
<comment type="caution">
    <text evidence="5">The sequence shown here is derived from an EMBL/GenBank/DDBJ whole genome shotgun (WGS) entry which is preliminary data.</text>
</comment>
<dbReference type="InterPro" id="IPR020449">
    <property type="entry name" value="Tscrpt_reg_AraC-type_HTH"/>
</dbReference>
<sequence>MINSIPFSHNQYLNSPDYQEVQRFLNTRIDPRELRPLSRSRTGNTVVTQQSLGGSYLFGAGWSGKVQVCSGPLSGCHLIMPLTGALEVLTLGKRLEPNELLLALPGHEVDLVWQVGTTAIVATFERSVITGRHSQRELKFSAGDPAALSMFNLLHCISVQHCINSGVLSDEMQRHWERLLIQAIAEQIEAASIGIPAILPLQLKRCVDWVMDNLDGTPSVADLVKVAGCSRRSLEQGFRQFLDTSPARYICERKLERVHELLRQQPDCSIGELAFRFGFTHPSHFTKLYRERFGETPSETLSRRIVTGVGR</sequence>
<dbReference type="RefSeq" id="WP_379912675.1">
    <property type="nucleotide sequence ID" value="NZ_JBHSWE010000001.1"/>
</dbReference>
<evidence type="ECO:0000313" key="5">
    <source>
        <dbReference type="EMBL" id="MFC6673907.1"/>
    </source>
</evidence>
<evidence type="ECO:0000256" key="3">
    <source>
        <dbReference type="ARBA" id="ARBA00023163"/>
    </source>
</evidence>
<keyword evidence="2" id="KW-0238">DNA-binding</keyword>
<dbReference type="PRINTS" id="PR00032">
    <property type="entry name" value="HTHARAC"/>
</dbReference>
<dbReference type="PROSITE" id="PS01124">
    <property type="entry name" value="HTH_ARAC_FAMILY_2"/>
    <property type="match status" value="1"/>
</dbReference>
<name>A0ABW2A914_9GAMM</name>
<evidence type="ECO:0000313" key="6">
    <source>
        <dbReference type="Proteomes" id="UP001596422"/>
    </source>
</evidence>